<dbReference type="CDD" id="cd07129">
    <property type="entry name" value="ALDH_KGSADH"/>
    <property type="match status" value="1"/>
</dbReference>
<dbReference type="InterPro" id="IPR044151">
    <property type="entry name" value="ALDH_KGSADH"/>
</dbReference>
<evidence type="ECO:0000313" key="3">
    <source>
        <dbReference type="EMBL" id="OEU95998.1"/>
    </source>
</evidence>
<dbReference type="SUPFAM" id="SSF53720">
    <property type="entry name" value="ALDH-like"/>
    <property type="match status" value="1"/>
</dbReference>
<dbReference type="EMBL" id="LJGU01000149">
    <property type="protein sequence ID" value="OEU95998.1"/>
    <property type="molecule type" value="Genomic_DNA"/>
</dbReference>
<dbReference type="RefSeq" id="WP_070198611.1">
    <property type="nucleotide sequence ID" value="NZ_LJGU01000149.1"/>
</dbReference>
<comment type="caution">
    <text evidence="3">The sequence shown here is derived from an EMBL/GenBank/DDBJ whole genome shotgun (WGS) entry which is preliminary data.</text>
</comment>
<dbReference type="InterPro" id="IPR016162">
    <property type="entry name" value="Ald_DH_N"/>
</dbReference>
<organism evidence="3 4">
    <name type="scientific">Streptomyces oceani</name>
    <dbReference type="NCBI Taxonomy" id="1075402"/>
    <lineage>
        <taxon>Bacteria</taxon>
        <taxon>Bacillati</taxon>
        <taxon>Actinomycetota</taxon>
        <taxon>Actinomycetes</taxon>
        <taxon>Kitasatosporales</taxon>
        <taxon>Streptomycetaceae</taxon>
        <taxon>Streptomyces</taxon>
    </lineage>
</organism>
<accession>A0A1E7JWH6</accession>
<dbReference type="Gene3D" id="3.40.309.10">
    <property type="entry name" value="Aldehyde Dehydrogenase, Chain A, domain 2"/>
    <property type="match status" value="1"/>
</dbReference>
<sequence length="528" mass="54558">MPLTGAMFIGSERRIGQGPVLEPVDPRTGASLHPGYGSGSATDVEDACQLADLAAPELRATPPERRAAFLERVAERVEQLGGELVERAVAESGLPEGRISGEVGRTTGQLRLFAAEIRDGGWAGVRIDPALPDRSPQPRPDLRQRQLAVGPVAVFGASNFPLAFSVAGGDTAAALAAGCPVVVKGHEAHLGTCELVGSAVAAAVRECGMPEGTFSLLYGSGPEVGQALVADPRIQAVGFTGSRAGGTALMRTAAARPRPIPVHAEMSSVNPVFLLPGALRDRATEIAEGFVGSLTLGAGQFCTNPGLLAAVRGPALTEFLDVAAARLAEAAGQTMLTRGIHAAYERSVAEIASVEGVREVASGSPGEDGNAGVARLFTVDAEVFLRRPELQEEAFGAAATVVVCEDAEQLARVAGALDGQLTVTVQHGSGDRDTAAALLPVLETRAGRLLFNGWPTGVEVGHAMVHGGPYPATSDGRTTSVGTLAIERFLRPVCYQSMPADLLPPALADDNPLGLPRRVDGTRETVRA</sequence>
<dbReference type="InterPro" id="IPR016161">
    <property type="entry name" value="Ald_DH/histidinol_DH"/>
</dbReference>
<dbReference type="GO" id="GO:0016620">
    <property type="term" value="F:oxidoreductase activity, acting on the aldehyde or oxo group of donors, NAD or NADP as acceptor"/>
    <property type="evidence" value="ECO:0007669"/>
    <property type="project" value="InterPro"/>
</dbReference>
<dbReference type="Pfam" id="PF00171">
    <property type="entry name" value="Aldedh"/>
    <property type="match status" value="1"/>
</dbReference>
<dbReference type="AlphaFoldDB" id="A0A1E7JWH6"/>
<name>A0A1E7JWH6_9ACTN</name>
<keyword evidence="1" id="KW-0560">Oxidoreductase</keyword>
<reference evidence="3 4" key="1">
    <citation type="journal article" date="2016" name="Front. Microbiol.">
        <title>Comparative Genomics Analysis of Streptomyces Species Reveals Their Adaptation to the Marine Environment and Their Diversity at the Genomic Level.</title>
        <authorList>
            <person name="Tian X."/>
            <person name="Zhang Z."/>
            <person name="Yang T."/>
            <person name="Chen M."/>
            <person name="Li J."/>
            <person name="Chen F."/>
            <person name="Yang J."/>
            <person name="Li W."/>
            <person name="Zhang B."/>
            <person name="Zhang Z."/>
            <person name="Wu J."/>
            <person name="Zhang C."/>
            <person name="Long L."/>
            <person name="Xiao J."/>
        </authorList>
    </citation>
    <scope>NUCLEOTIDE SEQUENCE [LARGE SCALE GENOMIC DNA]</scope>
    <source>
        <strain evidence="3 4">SCSIO 02100</strain>
    </source>
</reference>
<dbReference type="PATRIC" id="fig|1075402.3.peg.826"/>
<feature type="domain" description="Aldehyde dehydrogenase" evidence="2">
    <location>
        <begin position="24"/>
        <end position="468"/>
    </location>
</feature>
<dbReference type="InterPro" id="IPR050740">
    <property type="entry name" value="Aldehyde_DH_Superfamily"/>
</dbReference>
<dbReference type="Proteomes" id="UP000176101">
    <property type="component" value="Unassembled WGS sequence"/>
</dbReference>
<protein>
    <submittedName>
        <fullName evidence="3">2,5-dioxovalerate dehydrogenase</fullName>
    </submittedName>
</protein>
<evidence type="ECO:0000313" key="4">
    <source>
        <dbReference type="Proteomes" id="UP000176101"/>
    </source>
</evidence>
<dbReference type="PANTHER" id="PTHR43353:SF3">
    <property type="entry name" value="ALDEHYDE DEHYDROGENASE-RELATED"/>
    <property type="match status" value="1"/>
</dbReference>
<proteinExistence type="predicted"/>
<keyword evidence="4" id="KW-1185">Reference proteome</keyword>
<dbReference type="Gene3D" id="3.40.605.10">
    <property type="entry name" value="Aldehyde Dehydrogenase, Chain A, domain 1"/>
    <property type="match status" value="1"/>
</dbReference>
<dbReference type="OrthoDB" id="9770537at2"/>
<dbReference type="PANTHER" id="PTHR43353">
    <property type="entry name" value="SUCCINATE-SEMIALDEHYDE DEHYDROGENASE, MITOCHONDRIAL"/>
    <property type="match status" value="1"/>
</dbReference>
<gene>
    <name evidence="3" type="ORF">AN216_23030</name>
</gene>
<evidence type="ECO:0000259" key="2">
    <source>
        <dbReference type="Pfam" id="PF00171"/>
    </source>
</evidence>
<evidence type="ECO:0000256" key="1">
    <source>
        <dbReference type="ARBA" id="ARBA00023002"/>
    </source>
</evidence>
<dbReference type="InterPro" id="IPR015590">
    <property type="entry name" value="Aldehyde_DH_dom"/>
</dbReference>
<dbReference type="STRING" id="1075402.AN216_23030"/>
<dbReference type="InterPro" id="IPR016163">
    <property type="entry name" value="Ald_DH_C"/>
</dbReference>